<dbReference type="AlphaFoldDB" id="A0A0F9RKW4"/>
<dbReference type="EMBL" id="LAZR01001113">
    <property type="protein sequence ID" value="KKN50432.1"/>
    <property type="molecule type" value="Genomic_DNA"/>
</dbReference>
<reference evidence="2" key="1">
    <citation type="journal article" date="2015" name="Nature">
        <title>Complex archaea that bridge the gap between prokaryotes and eukaryotes.</title>
        <authorList>
            <person name="Spang A."/>
            <person name="Saw J.H."/>
            <person name="Jorgensen S.L."/>
            <person name="Zaremba-Niedzwiedzka K."/>
            <person name="Martijn J."/>
            <person name="Lind A.E."/>
            <person name="van Eijk R."/>
            <person name="Schleper C."/>
            <person name="Guy L."/>
            <person name="Ettema T.J."/>
        </authorList>
    </citation>
    <scope>NUCLEOTIDE SEQUENCE</scope>
</reference>
<evidence type="ECO:0000256" key="1">
    <source>
        <dbReference type="SAM" id="Phobius"/>
    </source>
</evidence>
<organism evidence="2">
    <name type="scientific">marine sediment metagenome</name>
    <dbReference type="NCBI Taxonomy" id="412755"/>
    <lineage>
        <taxon>unclassified sequences</taxon>
        <taxon>metagenomes</taxon>
        <taxon>ecological metagenomes</taxon>
    </lineage>
</organism>
<protein>
    <submittedName>
        <fullName evidence="2">Uncharacterized protein</fullName>
    </submittedName>
</protein>
<keyword evidence="1" id="KW-0472">Membrane</keyword>
<comment type="caution">
    <text evidence="2">The sequence shown here is derived from an EMBL/GenBank/DDBJ whole genome shotgun (WGS) entry which is preliminary data.</text>
</comment>
<keyword evidence="1" id="KW-1133">Transmembrane helix</keyword>
<sequence>MKYNGLDKPMVIFTIILFSILLGIGFLLGRIISNE</sequence>
<keyword evidence="1" id="KW-0812">Transmembrane</keyword>
<accession>A0A0F9RKW4</accession>
<proteinExistence type="predicted"/>
<feature type="transmembrane region" description="Helical" evidence="1">
    <location>
        <begin position="12"/>
        <end position="32"/>
    </location>
</feature>
<name>A0A0F9RKW4_9ZZZZ</name>
<evidence type="ECO:0000313" key="2">
    <source>
        <dbReference type="EMBL" id="KKN50432.1"/>
    </source>
</evidence>
<gene>
    <name evidence="2" type="ORF">LCGC14_0632620</name>
</gene>